<feature type="compositionally biased region" description="Basic and acidic residues" evidence="1">
    <location>
        <begin position="256"/>
        <end position="267"/>
    </location>
</feature>
<feature type="region of interest" description="Disordered" evidence="1">
    <location>
        <begin position="1"/>
        <end position="105"/>
    </location>
</feature>
<keyword evidence="2" id="KW-1133">Transmembrane helix</keyword>
<dbReference type="Proteomes" id="UP000248606">
    <property type="component" value="Unassembled WGS sequence"/>
</dbReference>
<dbReference type="InterPro" id="IPR021403">
    <property type="entry name" value="DUF3043"/>
</dbReference>
<dbReference type="EMBL" id="QFOZ01000002">
    <property type="protein sequence ID" value="PZP89473.1"/>
    <property type="molecule type" value="Genomic_DNA"/>
</dbReference>
<feature type="compositionally biased region" description="Basic and acidic residues" evidence="1">
    <location>
        <begin position="1"/>
        <end position="10"/>
    </location>
</feature>
<feature type="transmembrane region" description="Helical" evidence="2">
    <location>
        <begin position="145"/>
        <end position="166"/>
    </location>
</feature>
<accession>A0A2W5IEE3</accession>
<gene>
    <name evidence="3" type="ORF">DI579_02915</name>
</gene>
<evidence type="ECO:0000256" key="1">
    <source>
        <dbReference type="SAM" id="MobiDB-lite"/>
    </source>
</evidence>
<dbReference type="RefSeq" id="WP_303678658.1">
    <property type="nucleotide sequence ID" value="NZ_CAKZIO010000002.1"/>
</dbReference>
<protein>
    <submittedName>
        <fullName evidence="3">DUF3043 domain-containing protein</fullName>
    </submittedName>
</protein>
<evidence type="ECO:0000313" key="3">
    <source>
        <dbReference type="EMBL" id="PZP89473.1"/>
    </source>
</evidence>
<proteinExistence type="predicted"/>
<feature type="compositionally biased region" description="Basic and acidic residues" evidence="1">
    <location>
        <begin position="72"/>
        <end position="105"/>
    </location>
</feature>
<dbReference type="Pfam" id="PF11241">
    <property type="entry name" value="DUF3043"/>
    <property type="match status" value="1"/>
</dbReference>
<name>A0A2W5IEE3_9ACTN</name>
<comment type="caution">
    <text evidence="3">The sequence shown here is derived from an EMBL/GenBank/DDBJ whole genome shotgun (WGS) entry which is preliminary data.</text>
</comment>
<feature type="region of interest" description="Disordered" evidence="1">
    <location>
        <begin position="226"/>
        <end position="267"/>
    </location>
</feature>
<reference evidence="3 4" key="1">
    <citation type="submission" date="2017-08" db="EMBL/GenBank/DDBJ databases">
        <title>Infants hospitalized years apart are colonized by the same room-sourced microbial strains.</title>
        <authorList>
            <person name="Brooks B."/>
            <person name="Olm M.R."/>
            <person name="Firek B.A."/>
            <person name="Baker R."/>
            <person name="Thomas B.C."/>
            <person name="Morowitz M.J."/>
            <person name="Banfield J.F."/>
        </authorList>
    </citation>
    <scope>NUCLEOTIDE SEQUENCE [LARGE SCALE GENOMIC DNA]</scope>
    <source>
        <strain evidence="3">S2_006_000_R1_57</strain>
    </source>
</reference>
<sequence>MKLFRRDSKNCDSNNAVSPEVEPSVEEKTEPVAPPKKNSAYTPKKGYATPRRRDVERARGIQRGPVAPAPMTRKEARAREDARYAGMTKEEKKAAKAREREERRMQQEYRRERMAAGDDDYVLPRDKGPVRRFARDWVDSNWTPISWLFPVVLFLLIFTMIPNYSIQRFVQYLMYFCFIVLLVETFRICITVSHRAEKEFPNKGKKETGFRLGWYAFMRATQPRHWRNPVPQTAPVFPWSKSTDGEETDTSAPASEEEKPSRKKNTD</sequence>
<keyword evidence="2" id="KW-0812">Transmembrane</keyword>
<keyword evidence="2" id="KW-0472">Membrane</keyword>
<dbReference type="AlphaFoldDB" id="A0A2W5IEE3"/>
<organism evidence="3 4">
    <name type="scientific">Lawsonella clevelandensis</name>
    <dbReference type="NCBI Taxonomy" id="1528099"/>
    <lineage>
        <taxon>Bacteria</taxon>
        <taxon>Bacillati</taxon>
        <taxon>Actinomycetota</taxon>
        <taxon>Actinomycetes</taxon>
        <taxon>Mycobacteriales</taxon>
        <taxon>Lawsonellaceae</taxon>
        <taxon>Lawsonella</taxon>
    </lineage>
</organism>
<evidence type="ECO:0000313" key="4">
    <source>
        <dbReference type="Proteomes" id="UP000248606"/>
    </source>
</evidence>
<feature type="transmembrane region" description="Helical" evidence="2">
    <location>
        <begin position="172"/>
        <end position="190"/>
    </location>
</feature>
<evidence type="ECO:0000256" key="2">
    <source>
        <dbReference type="SAM" id="Phobius"/>
    </source>
</evidence>